<dbReference type="Gene3D" id="2.60.120.830">
    <property type="match status" value="1"/>
</dbReference>
<comment type="caution">
    <text evidence="4">The sequence shown here is derived from an EMBL/GenBank/DDBJ whole genome shotgun (WGS) entry which is preliminary data.</text>
</comment>
<gene>
    <name evidence="4" type="primary">Adamts20_2</name>
    <name evidence="4" type="ORF">N1851_026553</name>
</gene>
<sequence length="149" mass="17148">MRSGGERGVRVVRRGETLMLFVSEFTPCQIRALSDSQSNSLLNGNFVVAMFKREINFKGSVIEYSGSDTKVERINCTERLEEELVLQVLCVGNLYNPDVRYSFNIPIEEHREQFVWDPSGSWMECSRMCQGKILMTQLTARQMYKCVAM</sequence>
<accession>A0AA47MBJ9</accession>
<keyword evidence="2" id="KW-0964">Secreted</keyword>
<comment type="subcellular location">
    <subcellularLocation>
        <location evidence="1">Secreted</location>
    </subcellularLocation>
</comment>
<dbReference type="PANTHER" id="PTHR13723">
    <property type="entry name" value="ADAMTS A DISINTEGRIN AND METALLOPROTEASE WITH THROMBOSPONDIN MOTIFS PROTEASE"/>
    <property type="match status" value="1"/>
</dbReference>
<evidence type="ECO:0000259" key="3">
    <source>
        <dbReference type="Pfam" id="PF05986"/>
    </source>
</evidence>
<feature type="domain" description="ADAMTS/ADAMTS-like Spacer 1" evidence="3">
    <location>
        <begin position="32"/>
        <end position="106"/>
    </location>
</feature>
<proteinExistence type="predicted"/>
<evidence type="ECO:0000256" key="2">
    <source>
        <dbReference type="ARBA" id="ARBA00022525"/>
    </source>
</evidence>
<dbReference type="InterPro" id="IPR050439">
    <property type="entry name" value="ADAMTS_ADAMTS-like"/>
</dbReference>
<dbReference type="GO" id="GO:0006508">
    <property type="term" value="P:proteolysis"/>
    <property type="evidence" value="ECO:0007669"/>
    <property type="project" value="TreeGrafter"/>
</dbReference>
<dbReference type="AlphaFoldDB" id="A0AA47MBJ9"/>
<dbReference type="InterPro" id="IPR010294">
    <property type="entry name" value="ADAMTS_spacer1"/>
</dbReference>
<dbReference type="GO" id="GO:0031012">
    <property type="term" value="C:extracellular matrix"/>
    <property type="evidence" value="ECO:0007669"/>
    <property type="project" value="TreeGrafter"/>
</dbReference>
<dbReference type="GO" id="GO:0004222">
    <property type="term" value="F:metalloendopeptidase activity"/>
    <property type="evidence" value="ECO:0007669"/>
    <property type="project" value="TreeGrafter"/>
</dbReference>
<dbReference type="GO" id="GO:0030198">
    <property type="term" value="P:extracellular matrix organization"/>
    <property type="evidence" value="ECO:0007669"/>
    <property type="project" value="TreeGrafter"/>
</dbReference>
<protein>
    <submittedName>
        <fullName evidence="4">A disintegrin and metalloproteinase with thrombospondin motifs 20</fullName>
    </submittedName>
</protein>
<organism evidence="4 5">
    <name type="scientific">Merluccius polli</name>
    <name type="common">Benguela hake</name>
    <name type="synonym">Merluccius cadenati</name>
    <dbReference type="NCBI Taxonomy" id="89951"/>
    <lineage>
        <taxon>Eukaryota</taxon>
        <taxon>Metazoa</taxon>
        <taxon>Chordata</taxon>
        <taxon>Craniata</taxon>
        <taxon>Vertebrata</taxon>
        <taxon>Euteleostomi</taxon>
        <taxon>Actinopterygii</taxon>
        <taxon>Neopterygii</taxon>
        <taxon>Teleostei</taxon>
        <taxon>Neoteleostei</taxon>
        <taxon>Acanthomorphata</taxon>
        <taxon>Zeiogadaria</taxon>
        <taxon>Gadariae</taxon>
        <taxon>Gadiformes</taxon>
        <taxon>Gadoidei</taxon>
        <taxon>Merlucciidae</taxon>
        <taxon>Merluccius</taxon>
    </lineage>
</organism>
<reference evidence="4" key="1">
    <citation type="journal article" date="2023" name="Front. Mar. Sci.">
        <title>A new Merluccius polli reference genome to investigate the effects of global change in West African waters.</title>
        <authorList>
            <person name="Mateo J.L."/>
            <person name="Blanco-Fernandez C."/>
            <person name="Garcia-Vazquez E."/>
            <person name="Machado-Schiaffino G."/>
        </authorList>
    </citation>
    <scope>NUCLEOTIDE SEQUENCE</scope>
    <source>
        <strain evidence="4">C29</strain>
        <tissue evidence="4">Fin</tissue>
    </source>
</reference>
<dbReference type="PANTHER" id="PTHR13723:SF165">
    <property type="entry name" value="A DISINTEGRIN AND METALLOPROTEINASE WITH THROMBOSPONDIN MOTIFS 20"/>
    <property type="match status" value="1"/>
</dbReference>
<keyword evidence="5" id="KW-1185">Reference proteome</keyword>
<evidence type="ECO:0000313" key="4">
    <source>
        <dbReference type="EMBL" id="KAK0137248.1"/>
    </source>
</evidence>
<dbReference type="Pfam" id="PF05986">
    <property type="entry name" value="ADAMTS_spacer1"/>
    <property type="match status" value="1"/>
</dbReference>
<dbReference type="EMBL" id="JAOPHQ010004918">
    <property type="protein sequence ID" value="KAK0137248.1"/>
    <property type="molecule type" value="Genomic_DNA"/>
</dbReference>
<name>A0AA47MBJ9_MERPO</name>
<dbReference type="GO" id="GO:0005576">
    <property type="term" value="C:extracellular region"/>
    <property type="evidence" value="ECO:0007669"/>
    <property type="project" value="UniProtKB-SubCell"/>
</dbReference>
<dbReference type="Proteomes" id="UP001174136">
    <property type="component" value="Unassembled WGS sequence"/>
</dbReference>
<evidence type="ECO:0000256" key="1">
    <source>
        <dbReference type="ARBA" id="ARBA00004613"/>
    </source>
</evidence>
<evidence type="ECO:0000313" key="5">
    <source>
        <dbReference type="Proteomes" id="UP001174136"/>
    </source>
</evidence>